<dbReference type="Pfam" id="PF00128">
    <property type="entry name" value="Alpha-amylase"/>
    <property type="match status" value="2"/>
</dbReference>
<evidence type="ECO:0000313" key="2">
    <source>
        <dbReference type="EMBL" id="SJZ53149.1"/>
    </source>
</evidence>
<name>A0A1T4LEF1_9LACT</name>
<gene>
    <name evidence="2" type="ORF">SAMN02746011_01070</name>
</gene>
<dbReference type="Gene3D" id="3.20.20.80">
    <property type="entry name" value="Glycosidases"/>
    <property type="match status" value="1"/>
</dbReference>
<sequence>MSIQPNQVIYSIFVRNFSKEGTFQAVIPELPRIKKLGVDIIWLMPIHPIGELNRKGKDGSPYANYDFRTINPEYGTLADFEALCDAIHKNGMKVMIDVVYNHTSPDSVLVQEHPEWFYYNEEGKRGNRVGDWTDIIDLDYQHRELRDYQIESLCYWAKYVDGYRCDVAPLVPIDFWIEARAAVAEVKSDFIWLSESVEFGFIKTLRQAGTVAHADAEMYQAFDVLYDYDVHYLFHGYLRGTNKLSDYINRLNLQEVIYPVDYIKARNLENHDNPRAKYLIGNEQDLLQWTAFQYFEKGFVLLYNGQEVQETTEQTLFDIDPVNWQAGRDISAEIRHLNDIKKQYIPTTLTTRYELTPYDELDAVVIEHQDKAQHFVAVCSFKGKEGFVNVPMADGEYSDLVTGNKVSVHNGKLALASHAQAFSI</sequence>
<dbReference type="RefSeq" id="WP_078755827.1">
    <property type="nucleotide sequence ID" value="NZ_FUWO01000007.1"/>
</dbReference>
<dbReference type="Proteomes" id="UP000189941">
    <property type="component" value="Unassembled WGS sequence"/>
</dbReference>
<dbReference type="EMBL" id="FUWO01000007">
    <property type="protein sequence ID" value="SJZ53149.1"/>
    <property type="molecule type" value="Genomic_DNA"/>
</dbReference>
<dbReference type="GO" id="GO:0005975">
    <property type="term" value="P:carbohydrate metabolic process"/>
    <property type="evidence" value="ECO:0007669"/>
    <property type="project" value="InterPro"/>
</dbReference>
<dbReference type="PANTHER" id="PTHR47786:SF2">
    <property type="entry name" value="GLYCOSYL HYDROLASE FAMILY 13 CATALYTIC DOMAIN-CONTAINING PROTEIN"/>
    <property type="match status" value="1"/>
</dbReference>
<evidence type="ECO:0000259" key="1">
    <source>
        <dbReference type="SMART" id="SM00642"/>
    </source>
</evidence>
<feature type="domain" description="Glycosyl hydrolase family 13 catalytic" evidence="1">
    <location>
        <begin position="11"/>
        <end position="335"/>
    </location>
</feature>
<proteinExistence type="predicted"/>
<dbReference type="InterPro" id="IPR017853">
    <property type="entry name" value="GH"/>
</dbReference>
<keyword evidence="3" id="KW-1185">Reference proteome</keyword>
<dbReference type="PANTHER" id="PTHR47786">
    <property type="entry name" value="ALPHA-1,4-GLUCAN:MALTOSE-1-PHOSPHATE MALTOSYLTRANSFERASE"/>
    <property type="match status" value="1"/>
</dbReference>
<dbReference type="InterPro" id="IPR006047">
    <property type="entry name" value="GH13_cat_dom"/>
</dbReference>
<dbReference type="InterPro" id="IPR013780">
    <property type="entry name" value="Glyco_hydro_b"/>
</dbReference>
<evidence type="ECO:0000313" key="3">
    <source>
        <dbReference type="Proteomes" id="UP000189941"/>
    </source>
</evidence>
<dbReference type="Pfam" id="PF18612">
    <property type="entry name" value="Bac_A_amyl_C"/>
    <property type="match status" value="1"/>
</dbReference>
<reference evidence="3" key="1">
    <citation type="submission" date="2017-02" db="EMBL/GenBank/DDBJ databases">
        <authorList>
            <person name="Varghese N."/>
            <person name="Submissions S."/>
        </authorList>
    </citation>
    <scope>NUCLEOTIDE SEQUENCE [LARGE SCALE GENOMIC DNA]</scope>
    <source>
        <strain evidence="3">DSM 15739</strain>
    </source>
</reference>
<dbReference type="STRING" id="1121925.SAMN02746011_01070"/>
<dbReference type="SMART" id="SM00642">
    <property type="entry name" value="Aamy"/>
    <property type="match status" value="1"/>
</dbReference>
<organism evidence="2 3">
    <name type="scientific">Globicatella sulfidifaciens DSM 15739</name>
    <dbReference type="NCBI Taxonomy" id="1121925"/>
    <lineage>
        <taxon>Bacteria</taxon>
        <taxon>Bacillati</taxon>
        <taxon>Bacillota</taxon>
        <taxon>Bacilli</taxon>
        <taxon>Lactobacillales</taxon>
        <taxon>Aerococcaceae</taxon>
        <taxon>Globicatella</taxon>
    </lineage>
</organism>
<dbReference type="CDD" id="cd11313">
    <property type="entry name" value="AmyAc_arch_bac_AmyA"/>
    <property type="match status" value="1"/>
</dbReference>
<dbReference type="SUPFAM" id="SSF51445">
    <property type="entry name" value="(Trans)glycosidases"/>
    <property type="match status" value="1"/>
</dbReference>
<dbReference type="Gene3D" id="2.60.40.1180">
    <property type="entry name" value="Golgi alpha-mannosidase II"/>
    <property type="match status" value="1"/>
</dbReference>
<accession>A0A1T4LEF1</accession>
<dbReference type="InterPro" id="IPR041331">
    <property type="entry name" value="Bac_A_amyl_C"/>
</dbReference>
<dbReference type="AlphaFoldDB" id="A0A1T4LEF1"/>
<protein>
    <submittedName>
        <fullName evidence="2">Maltogenic amylase</fullName>
    </submittedName>
</protein>
<dbReference type="OrthoDB" id="9761875at2"/>